<evidence type="ECO:0000259" key="2">
    <source>
        <dbReference type="PROSITE" id="PS51011"/>
    </source>
</evidence>
<accession>A0A7J6W9Z9</accession>
<dbReference type="SUPFAM" id="SSF46774">
    <property type="entry name" value="ARID-like"/>
    <property type="match status" value="1"/>
</dbReference>
<name>A0A7J6W9Z9_THATH</name>
<proteinExistence type="predicted"/>
<feature type="region of interest" description="Disordered" evidence="1">
    <location>
        <begin position="56"/>
        <end position="80"/>
    </location>
</feature>
<dbReference type="InterPro" id="IPR036431">
    <property type="entry name" value="ARID_dom_sf"/>
</dbReference>
<evidence type="ECO:0000313" key="4">
    <source>
        <dbReference type="Proteomes" id="UP000554482"/>
    </source>
</evidence>
<dbReference type="GO" id="GO:0003677">
    <property type="term" value="F:DNA binding"/>
    <property type="evidence" value="ECO:0007669"/>
    <property type="project" value="InterPro"/>
</dbReference>
<dbReference type="Proteomes" id="UP000554482">
    <property type="component" value="Unassembled WGS sequence"/>
</dbReference>
<dbReference type="Pfam" id="PF01388">
    <property type="entry name" value="ARID"/>
    <property type="match status" value="1"/>
</dbReference>
<dbReference type="PANTHER" id="PTHR46691:SF6">
    <property type="entry name" value="HIGH MOBILITY GROUP B PROTEIN 10-RELATED"/>
    <property type="match status" value="1"/>
</dbReference>
<organism evidence="3 4">
    <name type="scientific">Thalictrum thalictroides</name>
    <name type="common">Rue-anemone</name>
    <name type="synonym">Anemone thalictroides</name>
    <dbReference type="NCBI Taxonomy" id="46969"/>
    <lineage>
        <taxon>Eukaryota</taxon>
        <taxon>Viridiplantae</taxon>
        <taxon>Streptophyta</taxon>
        <taxon>Embryophyta</taxon>
        <taxon>Tracheophyta</taxon>
        <taxon>Spermatophyta</taxon>
        <taxon>Magnoliopsida</taxon>
        <taxon>Ranunculales</taxon>
        <taxon>Ranunculaceae</taxon>
        <taxon>Thalictroideae</taxon>
        <taxon>Thalictrum</taxon>
    </lineage>
</organism>
<protein>
    <recommendedName>
        <fullName evidence="2">ARID domain-containing protein</fullName>
    </recommendedName>
</protein>
<dbReference type="Gene3D" id="1.10.150.60">
    <property type="entry name" value="ARID DNA-binding domain"/>
    <property type="match status" value="1"/>
</dbReference>
<evidence type="ECO:0000256" key="1">
    <source>
        <dbReference type="SAM" id="MobiDB-lite"/>
    </source>
</evidence>
<dbReference type="PANTHER" id="PTHR46691">
    <property type="entry name" value="HIGH MOBILITY GROUP B PROTEIN 9"/>
    <property type="match status" value="1"/>
</dbReference>
<dbReference type="PROSITE" id="PS51011">
    <property type="entry name" value="ARID"/>
    <property type="match status" value="1"/>
</dbReference>
<keyword evidence="4" id="KW-1185">Reference proteome</keyword>
<sequence>MDTLLDLHKSLATKFVVPIMGGKALDLHRLFVEVTARGGLEKNSIYNRLIRSNGIDSVKGLPDGTPPPSNLDATQNVPRP</sequence>
<dbReference type="EMBL" id="JABWDY010018993">
    <property type="protein sequence ID" value="KAF5194229.1"/>
    <property type="molecule type" value="Genomic_DNA"/>
</dbReference>
<evidence type="ECO:0000313" key="3">
    <source>
        <dbReference type="EMBL" id="KAF5194229.1"/>
    </source>
</evidence>
<comment type="caution">
    <text evidence="3">The sequence shown here is derived from an EMBL/GenBank/DDBJ whole genome shotgun (WGS) entry which is preliminary data.</text>
</comment>
<dbReference type="OrthoDB" id="338531at2759"/>
<dbReference type="AlphaFoldDB" id="A0A7J6W9Z9"/>
<feature type="compositionally biased region" description="Polar residues" evidence="1">
    <location>
        <begin position="71"/>
        <end position="80"/>
    </location>
</feature>
<feature type="domain" description="ARID" evidence="2">
    <location>
        <begin position="1"/>
        <end position="80"/>
    </location>
</feature>
<gene>
    <name evidence="3" type="ORF">FRX31_016184</name>
</gene>
<reference evidence="3 4" key="1">
    <citation type="submission" date="2020-06" db="EMBL/GenBank/DDBJ databases">
        <title>Transcriptomic and genomic resources for Thalictrum thalictroides and T. hernandezii: Facilitating candidate gene discovery in an emerging model plant lineage.</title>
        <authorList>
            <person name="Arias T."/>
            <person name="Riano-Pachon D.M."/>
            <person name="Di Stilio V.S."/>
        </authorList>
    </citation>
    <scope>NUCLEOTIDE SEQUENCE [LARGE SCALE GENOMIC DNA]</scope>
    <source>
        <strain evidence="4">cv. WT478/WT964</strain>
        <tissue evidence="3">Leaves</tissue>
    </source>
</reference>
<dbReference type="InterPro" id="IPR001606">
    <property type="entry name" value="ARID_dom"/>
</dbReference>